<dbReference type="AlphaFoldDB" id="S5ZMC7"/>
<evidence type="ECO:0008006" key="7">
    <source>
        <dbReference type="Google" id="ProtNLM"/>
    </source>
</evidence>
<dbReference type="Gene3D" id="3.30.420.40">
    <property type="match status" value="2"/>
</dbReference>
<keyword evidence="1" id="KW-0808">Transferase</keyword>
<dbReference type="KEGG" id="thb:N186_06965"/>
<dbReference type="eggNOG" id="arCOG00025">
    <property type="taxonomic scope" value="Archaea"/>
</dbReference>
<reference evidence="5 6" key="1">
    <citation type="journal article" date="2013" name="Genome Announc.">
        <title>Complete Genomic Sequence of 'Thermofilum adornatus' Strain 1910bT, a Hyperthermophilic Anaerobic Organotrophic Crenarchaeon.</title>
        <authorList>
            <person name="Dominova I.N."/>
            <person name="Kublanov I.V."/>
            <person name="Podosokorskaya O.A."/>
            <person name="Derbikova K.S."/>
            <person name="Patrushev M.V."/>
            <person name="Toshchakov S.V."/>
        </authorList>
    </citation>
    <scope>NUCLEOTIDE SEQUENCE [LARGE SCALE GENOMIC DNA]</scope>
    <source>
        <strain evidence="6">1910b</strain>
    </source>
</reference>
<feature type="domain" description="Carbohydrate kinase FGGY C-terminal" evidence="4">
    <location>
        <begin position="253"/>
        <end position="442"/>
    </location>
</feature>
<dbReference type="InterPro" id="IPR043129">
    <property type="entry name" value="ATPase_NBD"/>
</dbReference>
<keyword evidence="6" id="KW-1185">Reference proteome</keyword>
<organism evidence="5 6">
    <name type="scientific">Thermofilum adornatum</name>
    <dbReference type="NCBI Taxonomy" id="1365176"/>
    <lineage>
        <taxon>Archaea</taxon>
        <taxon>Thermoproteota</taxon>
        <taxon>Thermoprotei</taxon>
        <taxon>Thermofilales</taxon>
        <taxon>Thermofilaceae</taxon>
        <taxon>Thermofilum</taxon>
    </lineage>
</organism>
<dbReference type="PANTHER" id="PTHR43095">
    <property type="entry name" value="SUGAR KINASE"/>
    <property type="match status" value="1"/>
</dbReference>
<accession>S5ZMC7</accession>
<protein>
    <recommendedName>
        <fullName evidence="7">Gluconokinase</fullName>
    </recommendedName>
</protein>
<gene>
    <name evidence="5" type="ORF">N186_06965</name>
</gene>
<dbReference type="GO" id="GO:0016301">
    <property type="term" value="F:kinase activity"/>
    <property type="evidence" value="ECO:0007669"/>
    <property type="project" value="UniProtKB-KW"/>
</dbReference>
<evidence type="ECO:0000259" key="3">
    <source>
        <dbReference type="Pfam" id="PF00370"/>
    </source>
</evidence>
<dbReference type="InterPro" id="IPR000577">
    <property type="entry name" value="Carb_kinase_FGGY"/>
</dbReference>
<evidence type="ECO:0000256" key="2">
    <source>
        <dbReference type="ARBA" id="ARBA00022777"/>
    </source>
</evidence>
<sequence>MKFMTTVVIDIGTTNIKTGIFDDDGQLLDLHYERVNLEVDATGRAEQDPYDIYSKVVASLRHASRVTGGEAEAIFFTSQMHSAMLLDKNGEPLSRLITYLDTRLSLHLDELSLKNHDLYHETGCPPLIIYPLPKIIYLKKILKPDTKHKIAVSVKEFPLLKLTGHLVVDASTASGAQMVDIHSLKWSEHAVSLAQLSEENLPELVIGEKEYLELTSDAASLIGFKKGTPVYPGVSDAGAHSFGVLAIEENTLALNVGTSAAIRLTKPEPQVDRYDMRFFSYYAGNSRWIIGGAINNAGIAVEWFLKSFATAEEIVSDTARIDKFSLLDVEAQLSPPGANGLIFLPYLTGERFPIRDPYFRGVLYGASLSTTRNDVLRAIMEGVAFTLKMIYNALQENGLNASIIHGGGGGLRMKTWRQIFSDIFGIPLLVVREDYEPTLIGGWLHFALANGLISYKEALYRFKEVLQDGANPDPFTSEFYSEYVNLFIKLYNTLRDYSREFHNFTKKHVKVF</sequence>
<dbReference type="GO" id="GO:0005975">
    <property type="term" value="P:carbohydrate metabolic process"/>
    <property type="evidence" value="ECO:0007669"/>
    <property type="project" value="InterPro"/>
</dbReference>
<dbReference type="InterPro" id="IPR018484">
    <property type="entry name" value="FGGY_N"/>
</dbReference>
<dbReference type="CDD" id="cd07770">
    <property type="entry name" value="ASKHA_NBD_FGGY_GntK"/>
    <property type="match status" value="1"/>
</dbReference>
<feature type="domain" description="Carbohydrate kinase FGGY N-terminal" evidence="3">
    <location>
        <begin position="7"/>
        <end position="243"/>
    </location>
</feature>
<dbReference type="SUPFAM" id="SSF53067">
    <property type="entry name" value="Actin-like ATPase domain"/>
    <property type="match status" value="2"/>
</dbReference>
<proteinExistence type="predicted"/>
<dbReference type="PATRIC" id="fig|1365176.7.peg.1374"/>
<dbReference type="PANTHER" id="PTHR43095:SF2">
    <property type="entry name" value="GLUCONOKINASE"/>
    <property type="match status" value="1"/>
</dbReference>
<evidence type="ECO:0000256" key="1">
    <source>
        <dbReference type="ARBA" id="ARBA00022679"/>
    </source>
</evidence>
<dbReference type="PIRSF" id="PIRSF000538">
    <property type="entry name" value="GlpK"/>
    <property type="match status" value="1"/>
</dbReference>
<dbReference type="Pfam" id="PF00370">
    <property type="entry name" value="FGGY_N"/>
    <property type="match status" value="1"/>
</dbReference>
<keyword evidence="2" id="KW-0418">Kinase</keyword>
<evidence type="ECO:0000313" key="6">
    <source>
        <dbReference type="Proteomes" id="UP000015543"/>
    </source>
</evidence>
<dbReference type="InterPro" id="IPR050406">
    <property type="entry name" value="FGGY_Carb_Kinase"/>
</dbReference>
<dbReference type="Pfam" id="PF02782">
    <property type="entry name" value="FGGY_C"/>
    <property type="match status" value="1"/>
</dbReference>
<name>S5ZMC7_9CREN</name>
<evidence type="ECO:0000259" key="4">
    <source>
        <dbReference type="Pfam" id="PF02782"/>
    </source>
</evidence>
<dbReference type="Proteomes" id="UP000015543">
    <property type="component" value="Chromosome"/>
</dbReference>
<dbReference type="EMBL" id="CP006646">
    <property type="protein sequence ID" value="AGT35731.1"/>
    <property type="molecule type" value="Genomic_DNA"/>
</dbReference>
<evidence type="ECO:0000313" key="5">
    <source>
        <dbReference type="EMBL" id="AGT35731.1"/>
    </source>
</evidence>
<dbReference type="InterPro" id="IPR018485">
    <property type="entry name" value="FGGY_C"/>
</dbReference>
<dbReference type="HOGENOM" id="CLU_009281_3_0_2"/>